<accession>A0ABT5VNF6</accession>
<feature type="region of interest" description="Disordered" evidence="1">
    <location>
        <begin position="155"/>
        <end position="176"/>
    </location>
</feature>
<name>A0ABT5VNF6_9BACT</name>
<dbReference type="Proteomes" id="UP001528920">
    <property type="component" value="Unassembled WGS sequence"/>
</dbReference>
<dbReference type="InterPro" id="IPR012899">
    <property type="entry name" value="LTXXQ"/>
</dbReference>
<keyword evidence="4" id="KW-1185">Reference proteome</keyword>
<sequence length="176" mass="20762">MNSKNKTWMWLALILLATNISTIGSFWYHTYQEKQVSSKVELPTEYRTRFLKEQLDLNEEQKNAFRILNRSYNRNANEIMIELNDLRSEMVQYLGEEQFDSIALRSVAEQIGKKHEALKLETVQFYQDMKAELNENQQAKLYDLFSSLLQKSDEVNIPKGKRKGRGKGRGPWHQNQ</sequence>
<dbReference type="Gene3D" id="1.20.120.1490">
    <property type="match status" value="1"/>
</dbReference>
<reference evidence="3 4" key="1">
    <citation type="submission" date="2022-01" db="EMBL/GenBank/DDBJ databases">
        <title>Labilibaculum sp. nov, a marine bacterium isolated from Antarctica.</title>
        <authorList>
            <person name="Dai W."/>
        </authorList>
    </citation>
    <scope>NUCLEOTIDE SEQUENCE [LARGE SCALE GENOMIC DNA]</scope>
    <source>
        <strain evidence="3 4">DW002</strain>
    </source>
</reference>
<evidence type="ECO:0000256" key="2">
    <source>
        <dbReference type="SAM" id="Phobius"/>
    </source>
</evidence>
<keyword evidence="2" id="KW-0472">Membrane</keyword>
<evidence type="ECO:0000313" key="4">
    <source>
        <dbReference type="Proteomes" id="UP001528920"/>
    </source>
</evidence>
<comment type="caution">
    <text evidence="3">The sequence shown here is derived from an EMBL/GenBank/DDBJ whole genome shotgun (WGS) entry which is preliminary data.</text>
</comment>
<dbReference type="EMBL" id="JAKJSC010000001">
    <property type="protein sequence ID" value="MDE5416978.1"/>
    <property type="molecule type" value="Genomic_DNA"/>
</dbReference>
<protein>
    <submittedName>
        <fullName evidence="3">Periplasmic heavy metal sensor</fullName>
    </submittedName>
</protein>
<dbReference type="RefSeq" id="WP_275108316.1">
    <property type="nucleotide sequence ID" value="NZ_JAKJSC010000001.1"/>
</dbReference>
<evidence type="ECO:0000256" key="1">
    <source>
        <dbReference type="SAM" id="MobiDB-lite"/>
    </source>
</evidence>
<gene>
    <name evidence="3" type="ORF">L3049_03080</name>
</gene>
<keyword evidence="2" id="KW-0812">Transmembrane</keyword>
<dbReference type="Pfam" id="PF07813">
    <property type="entry name" value="LTXXQ"/>
    <property type="match status" value="1"/>
</dbReference>
<proteinExistence type="predicted"/>
<feature type="compositionally biased region" description="Basic residues" evidence="1">
    <location>
        <begin position="159"/>
        <end position="170"/>
    </location>
</feature>
<organism evidence="3 4">
    <name type="scientific">Paralabilibaculum antarcticum</name>
    <dbReference type="NCBI Taxonomy" id="2912572"/>
    <lineage>
        <taxon>Bacteria</taxon>
        <taxon>Pseudomonadati</taxon>
        <taxon>Bacteroidota</taxon>
        <taxon>Bacteroidia</taxon>
        <taxon>Marinilabiliales</taxon>
        <taxon>Marinifilaceae</taxon>
        <taxon>Paralabilibaculum</taxon>
    </lineage>
</organism>
<keyword evidence="2" id="KW-1133">Transmembrane helix</keyword>
<feature type="transmembrane region" description="Helical" evidence="2">
    <location>
        <begin position="7"/>
        <end position="28"/>
    </location>
</feature>
<evidence type="ECO:0000313" key="3">
    <source>
        <dbReference type="EMBL" id="MDE5416978.1"/>
    </source>
</evidence>